<organism evidence="1 2">
    <name type="scientific">Paenisporosarcina macmurdoensis</name>
    <dbReference type="NCBI Taxonomy" id="212659"/>
    <lineage>
        <taxon>Bacteria</taxon>
        <taxon>Bacillati</taxon>
        <taxon>Bacillota</taxon>
        <taxon>Bacilli</taxon>
        <taxon>Bacillales</taxon>
        <taxon>Caryophanaceae</taxon>
        <taxon>Paenisporosarcina</taxon>
    </lineage>
</organism>
<evidence type="ECO:0000313" key="1">
    <source>
        <dbReference type="EMBL" id="MFC6038805.1"/>
    </source>
</evidence>
<sequence>MMKNMWKEKKSAAIVLGVWLMILTV</sequence>
<gene>
    <name evidence="1" type="ORF">ACFPYN_04970</name>
</gene>
<dbReference type="Proteomes" id="UP001596170">
    <property type="component" value="Unassembled WGS sequence"/>
</dbReference>
<proteinExistence type="predicted"/>
<accession>A0ABW1L5E0</accession>
<dbReference type="EMBL" id="JBHSRI010000004">
    <property type="protein sequence ID" value="MFC6038805.1"/>
    <property type="molecule type" value="Genomic_DNA"/>
</dbReference>
<dbReference type="RefSeq" id="WP_377732985.1">
    <property type="nucleotide sequence ID" value="NZ_JBHSRI010000004.1"/>
</dbReference>
<evidence type="ECO:0000313" key="2">
    <source>
        <dbReference type="Proteomes" id="UP001596170"/>
    </source>
</evidence>
<reference evidence="2" key="1">
    <citation type="journal article" date="2019" name="Int. J. Syst. Evol. Microbiol.">
        <title>The Global Catalogue of Microorganisms (GCM) 10K type strain sequencing project: providing services to taxonomists for standard genome sequencing and annotation.</title>
        <authorList>
            <consortium name="The Broad Institute Genomics Platform"/>
            <consortium name="The Broad Institute Genome Sequencing Center for Infectious Disease"/>
            <person name="Wu L."/>
            <person name="Ma J."/>
        </authorList>
    </citation>
    <scope>NUCLEOTIDE SEQUENCE [LARGE SCALE GENOMIC DNA]</scope>
    <source>
        <strain evidence="2">CCUG 54527</strain>
    </source>
</reference>
<keyword evidence="2" id="KW-1185">Reference proteome</keyword>
<name>A0ABW1L5E0_9BACL</name>
<protein>
    <submittedName>
        <fullName evidence="1">Uncharacterized protein</fullName>
    </submittedName>
</protein>
<comment type="caution">
    <text evidence="1">The sequence shown here is derived from an EMBL/GenBank/DDBJ whole genome shotgun (WGS) entry which is preliminary data.</text>
</comment>